<protein>
    <submittedName>
        <fullName evidence="1">Uncharacterized protein</fullName>
    </submittedName>
</protein>
<comment type="caution">
    <text evidence="1">The sequence shown here is derived from an EMBL/GenBank/DDBJ whole genome shotgun (WGS) entry which is preliminary data.</text>
</comment>
<dbReference type="EMBL" id="JBEZFP010000034">
    <property type="protein sequence ID" value="MEU8134989.1"/>
    <property type="molecule type" value="Genomic_DNA"/>
</dbReference>
<proteinExistence type="predicted"/>
<dbReference type="Proteomes" id="UP001551482">
    <property type="component" value="Unassembled WGS sequence"/>
</dbReference>
<organism evidence="1 2">
    <name type="scientific">Streptodolium elevatio</name>
    <dbReference type="NCBI Taxonomy" id="3157996"/>
    <lineage>
        <taxon>Bacteria</taxon>
        <taxon>Bacillati</taxon>
        <taxon>Actinomycetota</taxon>
        <taxon>Actinomycetes</taxon>
        <taxon>Kitasatosporales</taxon>
        <taxon>Streptomycetaceae</taxon>
        <taxon>Streptodolium</taxon>
    </lineage>
</organism>
<keyword evidence="2" id="KW-1185">Reference proteome</keyword>
<evidence type="ECO:0000313" key="2">
    <source>
        <dbReference type="Proteomes" id="UP001551482"/>
    </source>
</evidence>
<sequence length="242" mass="27096">MELLSDMYFRIVGTPTPPLGRKATPAQHLRRADLRNAEFVSAPEDHIRQMGNLALDFQPYLLARPLTIMELTAGALVSGDEPVVLNQSEDYPAPLLPPRRRIRSRRRRGQRIPRPRRELIQVQNKRGGIALAEEIVMPVGPRTAVVYGPPGSTAPPLVQLAQDDSLAAAAELNAMLLEQTYFFAYCHPDGRFLLEAELPDVGALMNVGGATPEQTRRATAEQVRLRPMLHRDRITPRDPRHR</sequence>
<accession>A0ABV3DJA9</accession>
<gene>
    <name evidence="1" type="ORF">AB0C36_15910</name>
</gene>
<evidence type="ECO:0000313" key="1">
    <source>
        <dbReference type="EMBL" id="MEU8134989.1"/>
    </source>
</evidence>
<reference evidence="1 2" key="1">
    <citation type="submission" date="2024-06" db="EMBL/GenBank/DDBJ databases">
        <title>The Natural Products Discovery Center: Release of the First 8490 Sequenced Strains for Exploring Actinobacteria Biosynthetic Diversity.</title>
        <authorList>
            <person name="Kalkreuter E."/>
            <person name="Kautsar S.A."/>
            <person name="Yang D."/>
            <person name="Bader C.D."/>
            <person name="Teijaro C.N."/>
            <person name="Fluegel L."/>
            <person name="Davis C.M."/>
            <person name="Simpson J.R."/>
            <person name="Lauterbach L."/>
            <person name="Steele A.D."/>
            <person name="Gui C."/>
            <person name="Meng S."/>
            <person name="Li G."/>
            <person name="Viehrig K."/>
            <person name="Ye F."/>
            <person name="Su P."/>
            <person name="Kiefer A.F."/>
            <person name="Nichols A."/>
            <person name="Cepeda A.J."/>
            <person name="Yan W."/>
            <person name="Fan B."/>
            <person name="Jiang Y."/>
            <person name="Adhikari A."/>
            <person name="Zheng C.-J."/>
            <person name="Schuster L."/>
            <person name="Cowan T.M."/>
            <person name="Smanski M.J."/>
            <person name="Chevrette M.G."/>
            <person name="De Carvalho L.P.S."/>
            <person name="Shen B."/>
        </authorList>
    </citation>
    <scope>NUCLEOTIDE SEQUENCE [LARGE SCALE GENOMIC DNA]</scope>
    <source>
        <strain evidence="1 2">NPDC048946</strain>
    </source>
</reference>
<name>A0ABV3DJA9_9ACTN</name>
<dbReference type="RefSeq" id="WP_358354150.1">
    <property type="nucleotide sequence ID" value="NZ_JBEZFP010000034.1"/>
</dbReference>